<sequence length="408" mass="45153">MSLKNRQYVIPRPVKEALGEEGIDKKVLQNMLFIERQGGGYDILIARYYPASEADVRGFDEINYGMLAEGWSGTVDVYGYDEGHAKRFMIVDGQVVNAARMRPVRSESEMASASTVLCTGQWVDFPYYPIPGGVGSSQSQYVTVCDDYFHSNNEGLHTIWNPTPGQTGYSGGPGSTWGSDPAMPDPTCPEYYGSQCYHQPGAVYKPTSPEENLQRYIQSIKDPEAKRKAQLDYLKTHGGRDFAEMVEELLKTPGLTTGDVSEINKLVEQIYQQQKGKFIMAIFSPANLSQILFLASADISSTVRNRVFSLTSKLATKTGSDLLIPLGLGSTGRTIAKNVTEKFAMKEVMSNPSALGKAIPNLKPLSDPRWKGWIKMSNKNAHGVEIHFNAQFKNGKIINVDDFKFIGQ</sequence>
<name>A0ABQ1V1N2_9BACT</name>
<dbReference type="Proteomes" id="UP000647339">
    <property type="component" value="Unassembled WGS sequence"/>
</dbReference>
<evidence type="ECO:0000313" key="2">
    <source>
        <dbReference type="Proteomes" id="UP000647339"/>
    </source>
</evidence>
<reference evidence="2" key="1">
    <citation type="journal article" date="2019" name="Int. J. Syst. Evol. Microbiol.">
        <title>The Global Catalogue of Microorganisms (GCM) 10K type strain sequencing project: providing services to taxonomists for standard genome sequencing and annotation.</title>
        <authorList>
            <consortium name="The Broad Institute Genomics Platform"/>
            <consortium name="The Broad Institute Genome Sequencing Center for Infectious Disease"/>
            <person name="Wu L."/>
            <person name="Ma J."/>
        </authorList>
    </citation>
    <scope>NUCLEOTIDE SEQUENCE [LARGE SCALE GENOMIC DNA]</scope>
    <source>
        <strain evidence="2">CGMCC 1.15407</strain>
    </source>
</reference>
<comment type="caution">
    <text evidence="1">The sequence shown here is derived from an EMBL/GenBank/DDBJ whole genome shotgun (WGS) entry which is preliminary data.</text>
</comment>
<dbReference type="EMBL" id="BMIU01000008">
    <property type="protein sequence ID" value="GGF31435.1"/>
    <property type="molecule type" value="Genomic_DNA"/>
</dbReference>
<dbReference type="RefSeq" id="WP_187328678.1">
    <property type="nucleotide sequence ID" value="NZ_BMIU01000008.1"/>
</dbReference>
<proteinExistence type="predicted"/>
<organism evidence="1 2">
    <name type="scientific">Echinicola rosea</name>
    <dbReference type="NCBI Taxonomy" id="1807691"/>
    <lineage>
        <taxon>Bacteria</taxon>
        <taxon>Pseudomonadati</taxon>
        <taxon>Bacteroidota</taxon>
        <taxon>Cytophagia</taxon>
        <taxon>Cytophagales</taxon>
        <taxon>Cyclobacteriaceae</taxon>
        <taxon>Echinicola</taxon>
    </lineage>
</organism>
<evidence type="ECO:0000313" key="1">
    <source>
        <dbReference type="EMBL" id="GGF31435.1"/>
    </source>
</evidence>
<gene>
    <name evidence="1" type="ORF">GCM10011339_19560</name>
</gene>
<protein>
    <submittedName>
        <fullName evidence="1">Uncharacterized protein</fullName>
    </submittedName>
</protein>
<accession>A0ABQ1V1N2</accession>
<keyword evidence="2" id="KW-1185">Reference proteome</keyword>